<organism evidence="15 16">
    <name type="scientific">Halovenus salina</name>
    <dbReference type="NCBI Taxonomy" id="1510225"/>
    <lineage>
        <taxon>Archaea</taxon>
        <taxon>Methanobacteriati</taxon>
        <taxon>Methanobacteriota</taxon>
        <taxon>Stenosarchaea group</taxon>
        <taxon>Halobacteria</taxon>
        <taxon>Halobacteriales</taxon>
        <taxon>Haloarculaceae</taxon>
        <taxon>Halovenus</taxon>
    </lineage>
</organism>
<feature type="compositionally biased region" description="Polar residues" evidence="12">
    <location>
        <begin position="205"/>
        <end position="214"/>
    </location>
</feature>
<evidence type="ECO:0000256" key="13">
    <source>
        <dbReference type="SAM" id="Phobius"/>
    </source>
</evidence>
<reference evidence="15 16" key="1">
    <citation type="journal article" date="2019" name="Int. J. Syst. Evol. Microbiol.">
        <title>The Global Catalogue of Microorganisms (GCM) 10K type strain sequencing project: providing services to taxonomists for standard genome sequencing and annotation.</title>
        <authorList>
            <consortium name="The Broad Institute Genomics Platform"/>
            <consortium name="The Broad Institute Genome Sequencing Center for Infectious Disease"/>
            <person name="Wu L."/>
            <person name="Ma J."/>
        </authorList>
    </citation>
    <scope>NUCLEOTIDE SEQUENCE [LARGE SCALE GENOMIC DNA]</scope>
    <source>
        <strain evidence="15 16">JCM 30072</strain>
    </source>
</reference>
<keyword evidence="9" id="KW-0862">Zinc</keyword>
<evidence type="ECO:0000256" key="10">
    <source>
        <dbReference type="ARBA" id="ARBA00022989"/>
    </source>
</evidence>
<dbReference type="GO" id="GO:0008270">
    <property type="term" value="F:zinc ion binding"/>
    <property type="evidence" value="ECO:0007669"/>
    <property type="project" value="UniProtKB-KW"/>
</dbReference>
<evidence type="ECO:0000256" key="2">
    <source>
        <dbReference type="ARBA" id="ARBA00004141"/>
    </source>
</evidence>
<dbReference type="AlphaFoldDB" id="A0ABD5VZQ8"/>
<name>A0ABD5VZQ8_9EURY</name>
<evidence type="ECO:0000256" key="3">
    <source>
        <dbReference type="ARBA" id="ARBA00012483"/>
    </source>
</evidence>
<protein>
    <recommendedName>
        <fullName evidence="3">RING-type E3 ubiquitin transferase</fullName>
        <ecNumber evidence="3">2.3.2.27</ecNumber>
    </recommendedName>
</protein>
<keyword evidence="8" id="KW-0833">Ubl conjugation pathway</keyword>
<dbReference type="RefSeq" id="WP_382185106.1">
    <property type="nucleotide sequence ID" value="NZ_JBHSZI010000001.1"/>
</dbReference>
<comment type="catalytic activity">
    <reaction evidence="1">
        <text>S-ubiquitinyl-[E2 ubiquitin-conjugating enzyme]-L-cysteine + [acceptor protein]-L-lysine = [E2 ubiquitin-conjugating enzyme]-L-cysteine + N(6)-ubiquitinyl-[acceptor protein]-L-lysine.</text>
        <dbReference type="EC" id="2.3.2.27"/>
    </reaction>
</comment>
<evidence type="ECO:0000256" key="7">
    <source>
        <dbReference type="ARBA" id="ARBA00022771"/>
    </source>
</evidence>
<comment type="caution">
    <text evidence="15">The sequence shown here is derived from an EMBL/GenBank/DDBJ whole genome shotgun (WGS) entry which is preliminary data.</text>
</comment>
<evidence type="ECO:0000256" key="5">
    <source>
        <dbReference type="ARBA" id="ARBA00022692"/>
    </source>
</evidence>
<evidence type="ECO:0000256" key="12">
    <source>
        <dbReference type="SAM" id="MobiDB-lite"/>
    </source>
</evidence>
<evidence type="ECO:0000313" key="15">
    <source>
        <dbReference type="EMBL" id="MFC7058242.1"/>
    </source>
</evidence>
<keyword evidence="11 13" id="KW-0472">Membrane</keyword>
<feature type="transmembrane region" description="Helical" evidence="13">
    <location>
        <begin position="6"/>
        <end position="26"/>
    </location>
</feature>
<feature type="region of interest" description="Disordered" evidence="12">
    <location>
        <begin position="200"/>
        <end position="232"/>
    </location>
</feature>
<sequence>MSLPTPVWYGLVFVLVGGLTLGYGLWHLRPVLHILTNDPIAVRDLVMHTGPAEVEGQARPTDEDSTVTAPFSDIECLACTYEAEELRSSGKNSYWKTLDEGAVAVPFLVEDETGSARVDPTGATLKFDEQVVTVPGGEEPPASIAKYINRTEDIETQHDETVNLVVTEISVGNDQRFVERRLDVEESVYVYGDVERASAGEWGVPSSTQSSLTARQRRWWSRTPPSAELPGD</sequence>
<evidence type="ECO:0000256" key="1">
    <source>
        <dbReference type="ARBA" id="ARBA00000900"/>
    </source>
</evidence>
<dbReference type="GO" id="GO:0061630">
    <property type="term" value="F:ubiquitin protein ligase activity"/>
    <property type="evidence" value="ECO:0007669"/>
    <property type="project" value="UniProtKB-EC"/>
</dbReference>
<dbReference type="EMBL" id="JBHSZI010000001">
    <property type="protein sequence ID" value="MFC7058242.1"/>
    <property type="molecule type" value="Genomic_DNA"/>
</dbReference>
<dbReference type="Proteomes" id="UP001596445">
    <property type="component" value="Unassembled WGS sequence"/>
</dbReference>
<evidence type="ECO:0000313" key="16">
    <source>
        <dbReference type="Proteomes" id="UP001596445"/>
    </source>
</evidence>
<comment type="subcellular location">
    <subcellularLocation>
        <location evidence="2">Membrane</location>
        <topology evidence="2">Multi-pass membrane protein</topology>
    </subcellularLocation>
</comment>
<evidence type="ECO:0000259" key="14">
    <source>
        <dbReference type="Pfam" id="PF12483"/>
    </source>
</evidence>
<keyword evidence="5 13" id="KW-0812">Transmembrane</keyword>
<feature type="domain" description="E3 Ubiquitin ligase MUL1-like" evidence="14">
    <location>
        <begin position="82"/>
        <end position="209"/>
    </location>
</feature>
<evidence type="ECO:0000256" key="8">
    <source>
        <dbReference type="ARBA" id="ARBA00022786"/>
    </source>
</evidence>
<keyword evidence="16" id="KW-1185">Reference proteome</keyword>
<evidence type="ECO:0000256" key="11">
    <source>
        <dbReference type="ARBA" id="ARBA00023136"/>
    </source>
</evidence>
<evidence type="ECO:0000256" key="6">
    <source>
        <dbReference type="ARBA" id="ARBA00022723"/>
    </source>
</evidence>
<dbReference type="GO" id="GO:0016020">
    <property type="term" value="C:membrane"/>
    <property type="evidence" value="ECO:0007669"/>
    <property type="project" value="UniProtKB-SubCell"/>
</dbReference>
<evidence type="ECO:0000256" key="9">
    <source>
        <dbReference type="ARBA" id="ARBA00022833"/>
    </source>
</evidence>
<gene>
    <name evidence="15" type="ORF">ACFQQG_08710</name>
</gene>
<proteinExistence type="predicted"/>
<dbReference type="EC" id="2.3.2.27" evidence="3"/>
<keyword evidence="7" id="KW-0863">Zinc-finger</keyword>
<keyword evidence="4" id="KW-0808">Transferase</keyword>
<keyword evidence="10 13" id="KW-1133">Transmembrane helix</keyword>
<evidence type="ECO:0000256" key="4">
    <source>
        <dbReference type="ARBA" id="ARBA00022679"/>
    </source>
</evidence>
<keyword evidence="6" id="KW-0479">Metal-binding</keyword>
<accession>A0ABD5VZQ8</accession>
<dbReference type="InterPro" id="IPR022170">
    <property type="entry name" value="MUL1-like"/>
</dbReference>
<dbReference type="Pfam" id="PF12483">
    <property type="entry name" value="GIDE"/>
    <property type="match status" value="1"/>
</dbReference>